<dbReference type="InterPro" id="IPR026265">
    <property type="entry name" value="LptC"/>
</dbReference>
<gene>
    <name evidence="6 8" type="primary">lptC</name>
    <name evidence="8" type="ORF">ERCILAFE3058_649</name>
</gene>
<comment type="similarity">
    <text evidence="6 7">Belongs to the LptC family.</text>
</comment>
<evidence type="ECO:0000256" key="5">
    <source>
        <dbReference type="ARBA" id="ARBA00023136"/>
    </source>
</evidence>
<comment type="subunit">
    <text evidence="6">Component of the lipopolysaccharide transport and assembly complex. Interacts with LptA and the LptBFG transporter complex.</text>
</comment>
<evidence type="ECO:0000256" key="2">
    <source>
        <dbReference type="ARBA" id="ARBA00022519"/>
    </source>
</evidence>
<dbReference type="Pfam" id="PF06835">
    <property type="entry name" value="LptC"/>
    <property type="match status" value="1"/>
</dbReference>
<dbReference type="GO" id="GO:0043165">
    <property type="term" value="P:Gram-negative-bacterium-type cell outer membrane assembly"/>
    <property type="evidence" value="ECO:0007669"/>
    <property type="project" value="UniProtKB-UniRule"/>
</dbReference>
<comment type="function">
    <text evidence="7">Required for the translocation of lipopolysaccharide (LPS) from the inner membrane to the outer membrane.</text>
</comment>
<organism evidence="8 9">
    <name type="scientific">Candidatus Erwinia haradaeae</name>
    <dbReference type="NCBI Taxonomy" id="1922217"/>
    <lineage>
        <taxon>Bacteria</taxon>
        <taxon>Pseudomonadati</taxon>
        <taxon>Pseudomonadota</taxon>
        <taxon>Gammaproteobacteria</taxon>
        <taxon>Enterobacterales</taxon>
        <taxon>Erwiniaceae</taxon>
        <taxon>Erwinia</taxon>
    </lineage>
</organism>
<evidence type="ECO:0000313" key="9">
    <source>
        <dbReference type="Proteomes" id="UP000294418"/>
    </source>
</evidence>
<evidence type="ECO:0000313" key="8">
    <source>
        <dbReference type="EMBL" id="VFP84564.1"/>
    </source>
</evidence>
<proteinExistence type="inferred from homology"/>
<evidence type="ECO:0000256" key="1">
    <source>
        <dbReference type="ARBA" id="ARBA00022475"/>
    </source>
</evidence>
<dbReference type="GO" id="GO:0005886">
    <property type="term" value="C:plasma membrane"/>
    <property type="evidence" value="ECO:0007669"/>
    <property type="project" value="UniProtKB-SubCell"/>
</dbReference>
<reference evidence="8 9" key="1">
    <citation type="submission" date="2019-02" db="EMBL/GenBank/DDBJ databases">
        <authorList>
            <person name="Manzano-Marin A."/>
            <person name="Manzano-Marin A."/>
        </authorList>
    </citation>
    <scope>NUCLEOTIDE SEQUENCE [LARGE SCALE GENOMIC DNA]</scope>
    <source>
        <strain evidence="8 9">ErCilaricifoliae</strain>
    </source>
</reference>
<dbReference type="RefSeq" id="WP_157990004.1">
    <property type="nucleotide sequence ID" value="NZ_LR217720.1"/>
</dbReference>
<keyword evidence="4 6" id="KW-1133">Transmembrane helix</keyword>
<dbReference type="Gene3D" id="2.60.450.10">
    <property type="entry name" value="Lipopolysaccharide (LPS) transport protein A like domain"/>
    <property type="match status" value="1"/>
</dbReference>
<dbReference type="PANTHER" id="PTHR37481:SF1">
    <property type="entry name" value="LIPOPOLYSACCHARIDE EXPORT SYSTEM PROTEIN LPTC"/>
    <property type="match status" value="1"/>
</dbReference>
<comment type="subcellular location">
    <subcellularLocation>
        <location evidence="6">Cell inner membrane</location>
        <topology evidence="6">Single-pass membrane protein</topology>
    </subcellularLocation>
</comment>
<keyword evidence="2 6" id="KW-0997">Cell inner membrane</keyword>
<name>A0A451DDL7_9GAMM</name>
<accession>A0A451DDL7</accession>
<dbReference type="EMBL" id="LR217720">
    <property type="protein sequence ID" value="VFP84564.1"/>
    <property type="molecule type" value="Genomic_DNA"/>
</dbReference>
<dbReference type="InterPro" id="IPR010664">
    <property type="entry name" value="LipoPS_assembly_LptC-rel"/>
</dbReference>
<keyword evidence="1 6" id="KW-1003">Cell membrane</keyword>
<evidence type="ECO:0000256" key="4">
    <source>
        <dbReference type="ARBA" id="ARBA00022989"/>
    </source>
</evidence>
<dbReference type="HAMAP" id="MF_01915">
    <property type="entry name" value="LPS_assembly_LptC"/>
    <property type="match status" value="1"/>
</dbReference>
<keyword evidence="3 6" id="KW-0812">Transmembrane</keyword>
<dbReference type="OrthoDB" id="5659892at2"/>
<dbReference type="NCBIfam" id="TIGR04409">
    <property type="entry name" value="LptC_YrbK"/>
    <property type="match status" value="1"/>
</dbReference>
<dbReference type="AlphaFoldDB" id="A0A451DDL7"/>
<comment type="function">
    <text evidence="6">Involved in the assembly of lipopolysaccharide (LPS). Required for the translocation of LPS from the inner membrane to the outer membrane. Facilitates the transfer of LPS from the inner membrane to the periplasmic protein LptA. Could be a docking site for LptA.</text>
</comment>
<dbReference type="GO" id="GO:0017089">
    <property type="term" value="F:glycolipid transfer activity"/>
    <property type="evidence" value="ECO:0007669"/>
    <property type="project" value="TreeGrafter"/>
</dbReference>
<evidence type="ECO:0000256" key="6">
    <source>
        <dbReference type="HAMAP-Rule" id="MF_01915"/>
    </source>
</evidence>
<evidence type="ECO:0000256" key="7">
    <source>
        <dbReference type="PIRNR" id="PIRNR028513"/>
    </source>
</evidence>
<protein>
    <recommendedName>
        <fullName evidence="6 7">Lipopolysaccharide export system protein LptC</fullName>
    </recommendedName>
</protein>
<evidence type="ECO:0000256" key="3">
    <source>
        <dbReference type="ARBA" id="ARBA00022692"/>
    </source>
</evidence>
<sequence length="194" mass="22435" precursor="true">MINIQRCITILVALFSIILIGWILNEHSNIDNIVRINHSSLEPAYTSTHLHMLTYNMQGALANKISADQATYYSDKKNIYFVKPIIKTYEDDHSPSWKIQADTAMLTHDKILYLYGNVLIDSLTHTTEIEKIKMHNAKISLITQDISSEDNVFLYGRTFYATSMKIHGNLRQKTAELIDQVQTSYEMHHTRIHH</sequence>
<feature type="transmembrane region" description="Helical" evidence="6">
    <location>
        <begin position="7"/>
        <end position="24"/>
    </location>
</feature>
<dbReference type="GO" id="GO:0030288">
    <property type="term" value="C:outer membrane-bounded periplasmic space"/>
    <property type="evidence" value="ECO:0007669"/>
    <property type="project" value="TreeGrafter"/>
</dbReference>
<dbReference type="PANTHER" id="PTHR37481">
    <property type="entry name" value="LIPOPOLYSACCHARIDE EXPORT SYSTEM PROTEIN LPTC"/>
    <property type="match status" value="1"/>
</dbReference>
<dbReference type="GO" id="GO:0015221">
    <property type="term" value="F:lipopolysaccharide transmembrane transporter activity"/>
    <property type="evidence" value="ECO:0007669"/>
    <property type="project" value="InterPro"/>
</dbReference>
<dbReference type="InterPro" id="IPR052363">
    <property type="entry name" value="LPS_export_LptC"/>
</dbReference>
<keyword evidence="5 6" id="KW-0472">Membrane</keyword>
<dbReference type="Proteomes" id="UP000294418">
    <property type="component" value="Chromosome"/>
</dbReference>
<dbReference type="PIRSF" id="PIRSF028513">
    <property type="entry name" value="LptC"/>
    <property type="match status" value="1"/>
</dbReference>